<name>A0A7Y9IA20_9ACTN</name>
<dbReference type="RefSeq" id="WP_179753773.1">
    <property type="nucleotide sequence ID" value="NZ_JACCBU010000001.1"/>
</dbReference>
<proteinExistence type="predicted"/>
<comment type="caution">
    <text evidence="1">The sequence shown here is derived from an EMBL/GenBank/DDBJ whole genome shotgun (WGS) entry which is preliminary data.</text>
</comment>
<reference evidence="1 2" key="1">
    <citation type="submission" date="2020-07" db="EMBL/GenBank/DDBJ databases">
        <title>Sequencing the genomes of 1000 actinobacteria strains.</title>
        <authorList>
            <person name="Klenk H.-P."/>
        </authorList>
    </citation>
    <scope>NUCLEOTIDE SEQUENCE [LARGE SCALE GENOMIC DNA]</scope>
    <source>
        <strain evidence="1 2">DSM 22083</strain>
    </source>
</reference>
<gene>
    <name evidence="1" type="ORF">BKA15_004085</name>
</gene>
<organism evidence="1 2">
    <name type="scientific">Microlunatus parietis</name>
    <dbReference type="NCBI Taxonomy" id="682979"/>
    <lineage>
        <taxon>Bacteria</taxon>
        <taxon>Bacillati</taxon>
        <taxon>Actinomycetota</taxon>
        <taxon>Actinomycetes</taxon>
        <taxon>Propionibacteriales</taxon>
        <taxon>Propionibacteriaceae</taxon>
        <taxon>Microlunatus</taxon>
    </lineage>
</organism>
<dbReference type="Proteomes" id="UP000569914">
    <property type="component" value="Unassembled WGS sequence"/>
</dbReference>
<dbReference type="EMBL" id="JACCBU010000001">
    <property type="protein sequence ID" value="NYE72756.1"/>
    <property type="molecule type" value="Genomic_DNA"/>
</dbReference>
<evidence type="ECO:0000313" key="2">
    <source>
        <dbReference type="Proteomes" id="UP000569914"/>
    </source>
</evidence>
<dbReference type="AlphaFoldDB" id="A0A7Y9IA20"/>
<keyword evidence="2" id="KW-1185">Reference proteome</keyword>
<protein>
    <submittedName>
        <fullName evidence="1">Uncharacterized protein</fullName>
    </submittedName>
</protein>
<evidence type="ECO:0000313" key="1">
    <source>
        <dbReference type="EMBL" id="NYE72756.1"/>
    </source>
</evidence>
<accession>A0A7Y9IA20</accession>
<sequence length="120" mass="13231">MAYESVEVDTSLTVDQIAKVFRRAIKTADPDAGFGPIEIAEGQPDVYGAYASGKNLIIRWCIQIFVREDGDSRRVQLIILGSSMLGAAWKGTRNSYSASMGRSRAEFVVEALREVEKQLS</sequence>